<dbReference type="InterPro" id="IPR004114">
    <property type="entry name" value="THUMP_dom"/>
</dbReference>
<keyword evidence="2" id="KW-0489">Methyltransferase</keyword>
<name>A0A7S4N006_GUITH</name>
<dbReference type="InterPro" id="IPR002052">
    <property type="entry name" value="DNA_methylase_N6_adenine_CS"/>
</dbReference>
<dbReference type="SUPFAM" id="SSF53335">
    <property type="entry name" value="S-adenosyl-L-methionine-dependent methyltransferases"/>
    <property type="match status" value="1"/>
</dbReference>
<dbReference type="SMART" id="SM00981">
    <property type="entry name" value="THUMP"/>
    <property type="match status" value="1"/>
</dbReference>
<evidence type="ECO:0000256" key="3">
    <source>
        <dbReference type="ARBA" id="ARBA00022694"/>
    </source>
</evidence>
<evidence type="ECO:0000259" key="5">
    <source>
        <dbReference type="SMART" id="SM00981"/>
    </source>
</evidence>
<evidence type="ECO:0000256" key="1">
    <source>
        <dbReference type="ARBA" id="ARBA00004496"/>
    </source>
</evidence>
<dbReference type="SUPFAM" id="SSF143437">
    <property type="entry name" value="THUMP domain-like"/>
    <property type="match status" value="1"/>
</dbReference>
<dbReference type="Gene3D" id="3.40.50.150">
    <property type="entry name" value="Vaccinia Virus protein VP39"/>
    <property type="match status" value="1"/>
</dbReference>
<organism evidence="6">
    <name type="scientific">Guillardia theta</name>
    <name type="common">Cryptophyte</name>
    <name type="synonym">Cryptomonas phi</name>
    <dbReference type="NCBI Taxonomy" id="55529"/>
    <lineage>
        <taxon>Eukaryota</taxon>
        <taxon>Cryptophyceae</taxon>
        <taxon>Pyrenomonadales</taxon>
        <taxon>Geminigeraceae</taxon>
        <taxon>Guillardia</taxon>
    </lineage>
</organism>
<dbReference type="AlphaFoldDB" id="A0A7S4N006"/>
<sequence length="518" mass="56836">MDADAYHTIAVIQGALDDLKRFMFLNTSVRLPQSISQKASQLSDGVKEFLSSFPSEDPAGGEDKERKDIKCSQLVTTNPGLERIAASEVRSICHVGAVHPSCFGCPGYLGLTDVKDAEKLQELRSAHDVLKFHGYFLLPEAGRGQELIQAICKGVQDLFPQLDSVMGSAESFRVRSERVGSMRMVGNKQDTKALGEDRSAKKARTEKTHSEIATDAAEEIISAAMETSKSDEHGFQSSQVEREVGSVLHEKYKVRADMKKFEVCIRVDIVMDKVLVCSMPNKDQLSRRHKLAFVRSVTLKPNVAYCMIRMSGLKDGGSLLDPFCGGGTIPMEAACIFGDKAGRLCGCDRSKTVVEGAKANAKASMIEHLVEFTELNARVLDRSFSSNSFDVIVTNPPWGVRVGKDADLERIYKGFLFSSAKILRVGGRLVFLVQRCEMVLELVRKLGLFRILSMCAVKTGDLVPTIFVLENLGKDEEKEVLKTQVRALTPLIPNPKAGGSAAPEQAEQDTPQETEPSL</sequence>
<dbReference type="EMBL" id="HBKN01004834">
    <property type="protein sequence ID" value="CAE2256805.1"/>
    <property type="molecule type" value="Transcribed_RNA"/>
</dbReference>
<evidence type="ECO:0000313" key="6">
    <source>
        <dbReference type="EMBL" id="CAE2256805.1"/>
    </source>
</evidence>
<evidence type="ECO:0000256" key="2">
    <source>
        <dbReference type="ARBA" id="ARBA00022603"/>
    </source>
</evidence>
<dbReference type="PRINTS" id="PR00507">
    <property type="entry name" value="N12N6MTFRASE"/>
</dbReference>
<evidence type="ECO:0000256" key="4">
    <source>
        <dbReference type="SAM" id="MobiDB-lite"/>
    </source>
</evidence>
<dbReference type="GO" id="GO:0005737">
    <property type="term" value="C:cytoplasm"/>
    <property type="evidence" value="ECO:0007669"/>
    <property type="project" value="UniProtKB-SubCell"/>
</dbReference>
<feature type="region of interest" description="Disordered" evidence="4">
    <location>
        <begin position="491"/>
        <end position="518"/>
    </location>
</feature>
<dbReference type="InterPro" id="IPR029063">
    <property type="entry name" value="SAM-dependent_MTases_sf"/>
</dbReference>
<dbReference type="Pfam" id="PF02926">
    <property type="entry name" value="THUMP"/>
    <property type="match status" value="1"/>
</dbReference>
<dbReference type="PROSITE" id="PS00092">
    <property type="entry name" value="N6_MTASE"/>
    <property type="match status" value="1"/>
</dbReference>
<dbReference type="CDD" id="cd02440">
    <property type="entry name" value="AdoMet_MTases"/>
    <property type="match status" value="1"/>
</dbReference>
<dbReference type="PANTHER" id="PTHR14911:SF13">
    <property type="entry name" value="TRNA (GUANINE(6)-N2)-METHYLTRANSFERASE THUMP3"/>
    <property type="match status" value="1"/>
</dbReference>
<dbReference type="GO" id="GO:0003723">
    <property type="term" value="F:RNA binding"/>
    <property type="evidence" value="ECO:0007669"/>
    <property type="project" value="InterPro"/>
</dbReference>
<dbReference type="Pfam" id="PF01170">
    <property type="entry name" value="UPF0020"/>
    <property type="match status" value="1"/>
</dbReference>
<dbReference type="GO" id="GO:0016423">
    <property type="term" value="F:tRNA (guanine) methyltransferase activity"/>
    <property type="evidence" value="ECO:0007669"/>
    <property type="project" value="TreeGrafter"/>
</dbReference>
<keyword evidence="2" id="KW-0808">Transferase</keyword>
<gene>
    <name evidence="6" type="ORF">GTHE00462_LOCUS3974</name>
</gene>
<reference evidence="6" key="1">
    <citation type="submission" date="2021-01" db="EMBL/GenBank/DDBJ databases">
        <authorList>
            <person name="Corre E."/>
            <person name="Pelletier E."/>
            <person name="Niang G."/>
            <person name="Scheremetjew M."/>
            <person name="Finn R."/>
            <person name="Kale V."/>
            <person name="Holt S."/>
            <person name="Cochrane G."/>
            <person name="Meng A."/>
            <person name="Brown T."/>
            <person name="Cohen L."/>
        </authorList>
    </citation>
    <scope>NUCLEOTIDE SEQUENCE</scope>
    <source>
        <strain evidence="6">CCMP 2712</strain>
    </source>
</reference>
<feature type="domain" description="THUMP" evidence="5">
    <location>
        <begin position="192"/>
        <end position="280"/>
    </location>
</feature>
<dbReference type="GO" id="GO:0030488">
    <property type="term" value="P:tRNA methylation"/>
    <property type="evidence" value="ECO:0007669"/>
    <property type="project" value="TreeGrafter"/>
</dbReference>
<protein>
    <recommendedName>
        <fullName evidence="5">THUMP domain-containing protein</fullName>
    </recommendedName>
</protein>
<proteinExistence type="predicted"/>
<keyword evidence="3" id="KW-0819">tRNA processing</keyword>
<dbReference type="InterPro" id="IPR000241">
    <property type="entry name" value="RlmKL-like_Mtase"/>
</dbReference>
<dbReference type="Gene3D" id="3.30.2130.30">
    <property type="match status" value="2"/>
</dbReference>
<dbReference type="PANTHER" id="PTHR14911">
    <property type="entry name" value="THUMP DOMAIN-CONTAINING"/>
    <property type="match status" value="1"/>
</dbReference>
<accession>A0A7S4N006</accession>
<dbReference type="GO" id="GO:0043527">
    <property type="term" value="C:tRNA methyltransferase complex"/>
    <property type="evidence" value="ECO:0007669"/>
    <property type="project" value="UniProtKB-ARBA"/>
</dbReference>
<comment type="subcellular location">
    <subcellularLocation>
        <location evidence="1">Cytoplasm</location>
    </subcellularLocation>
</comment>